<feature type="domain" description="SHS2" evidence="1">
    <location>
        <begin position="6"/>
        <end position="179"/>
    </location>
</feature>
<comment type="caution">
    <text evidence="2">The sequence shown here is derived from an EMBL/GenBank/DDBJ whole genome shotgun (WGS) entry which is preliminary data.</text>
</comment>
<dbReference type="CDD" id="cd24049">
    <property type="entry name" value="ASKHA_NBD_PilM"/>
    <property type="match status" value="1"/>
</dbReference>
<dbReference type="PIRSF" id="PIRSF019169">
    <property type="entry name" value="PilM"/>
    <property type="match status" value="1"/>
</dbReference>
<dbReference type="InterPro" id="IPR003494">
    <property type="entry name" value="SHS2_FtsA"/>
</dbReference>
<dbReference type="PANTHER" id="PTHR32432">
    <property type="entry name" value="CELL DIVISION PROTEIN FTSA-RELATED"/>
    <property type="match status" value="1"/>
</dbReference>
<dbReference type="SMART" id="SM00842">
    <property type="entry name" value="FtsA"/>
    <property type="match status" value="1"/>
</dbReference>
<dbReference type="EMBL" id="QWKP01000194">
    <property type="protein sequence ID" value="RHA40540.1"/>
    <property type="molecule type" value="Genomic_DNA"/>
</dbReference>
<accession>A0A413RLD0</accession>
<dbReference type="Gene3D" id="3.30.1490.300">
    <property type="match status" value="1"/>
</dbReference>
<dbReference type="OrthoDB" id="1926201at2"/>
<proteinExistence type="predicted"/>
<dbReference type="SUPFAM" id="SSF53067">
    <property type="entry name" value="Actin-like ATPase domain"/>
    <property type="match status" value="2"/>
</dbReference>
<dbReference type="InterPro" id="IPR043129">
    <property type="entry name" value="ATPase_NBD"/>
</dbReference>
<dbReference type="InterPro" id="IPR050696">
    <property type="entry name" value="FtsA/MreB"/>
</dbReference>
<evidence type="ECO:0000313" key="3">
    <source>
        <dbReference type="Proteomes" id="UP000283374"/>
    </source>
</evidence>
<dbReference type="InterPro" id="IPR005883">
    <property type="entry name" value="PilM"/>
</dbReference>
<organism evidence="2 3">
    <name type="scientific">Cellulomonas rhizosphaerae</name>
    <dbReference type="NCBI Taxonomy" id="2293719"/>
    <lineage>
        <taxon>Bacteria</taxon>
        <taxon>Bacillati</taxon>
        <taxon>Actinomycetota</taxon>
        <taxon>Actinomycetes</taxon>
        <taxon>Micrococcales</taxon>
        <taxon>Cellulomonadaceae</taxon>
        <taxon>Cellulomonas</taxon>
    </lineage>
</organism>
<name>A0A413RLD0_9CELL</name>
<dbReference type="Proteomes" id="UP000283374">
    <property type="component" value="Unassembled WGS sequence"/>
</dbReference>
<sequence>MANTRVIGLDIGTSAVRAAELEFGAGGPQGKNPPTLVRFGEVPVPLGAVRDGEVVQPESVANALRQLWSQAKFESKDVVLGVGNQRVLVRELEVPWMPVAQIKESLPYQVGEMLPMAVDDALLDFYPTGEVDSPSGRLARGMLVAAQRDTVTANVLAVEAAGLHPQMVDLNGFALMRALARGDLANATAAFVDIGATITTVVVASRGVPRLVRTLPSGGQHVTNALATARSISGPEAEAMKREIGIGFAVTPDRQDAADAVAHIARALVESIRNTFVYYAGNNPGAGIDVVVLSGGGSHLPGLGQYLSSASRLPVTLADPLAGLRTAKTARRDQLTGRESCVALPIGLAYGVAA</sequence>
<reference evidence="2 3" key="1">
    <citation type="submission" date="2018-08" db="EMBL/GenBank/DDBJ databases">
        <title>Cellulomonas rhizosphaerae sp. nov., a novel actinomycete isolated from soil.</title>
        <authorList>
            <person name="Tian Y."/>
        </authorList>
    </citation>
    <scope>NUCLEOTIDE SEQUENCE [LARGE SCALE GENOMIC DNA]</scope>
    <source>
        <strain evidence="2 3">NEAU-TCZ24</strain>
    </source>
</reference>
<dbReference type="RefSeq" id="WP_118767295.1">
    <property type="nucleotide sequence ID" value="NZ_QWKP01000194.1"/>
</dbReference>
<evidence type="ECO:0000259" key="1">
    <source>
        <dbReference type="SMART" id="SM00842"/>
    </source>
</evidence>
<dbReference type="GO" id="GO:0051301">
    <property type="term" value="P:cell division"/>
    <property type="evidence" value="ECO:0007669"/>
    <property type="project" value="InterPro"/>
</dbReference>
<dbReference type="PANTHER" id="PTHR32432:SF3">
    <property type="entry name" value="ETHANOLAMINE UTILIZATION PROTEIN EUTJ"/>
    <property type="match status" value="1"/>
</dbReference>
<dbReference type="AlphaFoldDB" id="A0A413RLD0"/>
<dbReference type="NCBIfam" id="TIGR01175">
    <property type="entry name" value="pilM"/>
    <property type="match status" value="1"/>
</dbReference>
<keyword evidence="3" id="KW-1185">Reference proteome</keyword>
<dbReference type="Pfam" id="PF11104">
    <property type="entry name" value="PilM_2"/>
    <property type="match status" value="1"/>
</dbReference>
<evidence type="ECO:0000313" key="2">
    <source>
        <dbReference type="EMBL" id="RHA40540.1"/>
    </source>
</evidence>
<gene>
    <name evidence="2" type="primary">pilM</name>
    <name evidence="2" type="ORF">D1825_10075</name>
</gene>
<protein>
    <submittedName>
        <fullName evidence="2">Type IV pilus assembly protein PilM</fullName>
    </submittedName>
</protein>
<dbReference type="Gene3D" id="3.30.420.40">
    <property type="match status" value="2"/>
</dbReference>